<dbReference type="EMBL" id="BKAJ01000030">
    <property type="protein sequence ID" value="GEP54413.1"/>
    <property type="molecule type" value="Genomic_DNA"/>
</dbReference>
<evidence type="ECO:0000313" key="2">
    <source>
        <dbReference type="EMBL" id="GEP54413.1"/>
    </source>
</evidence>
<dbReference type="OrthoDB" id="7270931at2"/>
<evidence type="ECO:0000256" key="1">
    <source>
        <dbReference type="SAM" id="SignalP"/>
    </source>
</evidence>
<sequence length="177" mass="19695">MQKQLLPLFVLCALSLAACDPTPPEKKISADYQAPVTAVAPPTNLRSVCYNDTDLSAFRVRMVQQQLVVAALQCKGANGKIYLDDEYAAFIKKFSPELSSNANELKSLVKRKKANLDVMVTEIANRTAQRPVHDHEFCSRYQRAFDWALFAEVTSLTQVPAPYDLGPEMKVFPCPKG</sequence>
<proteinExistence type="predicted"/>
<dbReference type="AlphaFoldDB" id="A0A512N653"/>
<dbReference type="Proteomes" id="UP000321058">
    <property type="component" value="Unassembled WGS sequence"/>
</dbReference>
<keyword evidence="1" id="KW-0732">Signal</keyword>
<dbReference type="PROSITE" id="PS51257">
    <property type="entry name" value="PROKAR_LIPOPROTEIN"/>
    <property type="match status" value="1"/>
</dbReference>
<keyword evidence="3" id="KW-1185">Reference proteome</keyword>
<gene>
    <name evidence="2" type="ORF">RSO01_15790</name>
</gene>
<name>A0A512N653_9HYPH</name>
<evidence type="ECO:0000313" key="3">
    <source>
        <dbReference type="Proteomes" id="UP000321058"/>
    </source>
</evidence>
<comment type="caution">
    <text evidence="2">The sequence shown here is derived from an EMBL/GenBank/DDBJ whole genome shotgun (WGS) entry which is preliminary data.</text>
</comment>
<accession>A0A512N653</accession>
<feature type="signal peptide" evidence="1">
    <location>
        <begin position="1"/>
        <end position="17"/>
    </location>
</feature>
<reference evidence="2 3" key="1">
    <citation type="submission" date="2019-07" db="EMBL/GenBank/DDBJ databases">
        <title>Whole genome shotgun sequence of Reyranella soli NBRC 108950.</title>
        <authorList>
            <person name="Hosoyama A."/>
            <person name="Uohara A."/>
            <person name="Ohji S."/>
            <person name="Ichikawa N."/>
        </authorList>
    </citation>
    <scope>NUCLEOTIDE SEQUENCE [LARGE SCALE GENOMIC DNA]</scope>
    <source>
        <strain evidence="2 3">NBRC 108950</strain>
    </source>
</reference>
<evidence type="ECO:0008006" key="4">
    <source>
        <dbReference type="Google" id="ProtNLM"/>
    </source>
</evidence>
<protein>
    <recommendedName>
        <fullName evidence="4">Lipoprotein</fullName>
    </recommendedName>
</protein>
<feature type="chain" id="PRO_5021948174" description="Lipoprotein" evidence="1">
    <location>
        <begin position="18"/>
        <end position="177"/>
    </location>
</feature>
<organism evidence="2 3">
    <name type="scientific">Reyranella soli</name>
    <dbReference type="NCBI Taxonomy" id="1230389"/>
    <lineage>
        <taxon>Bacteria</taxon>
        <taxon>Pseudomonadati</taxon>
        <taxon>Pseudomonadota</taxon>
        <taxon>Alphaproteobacteria</taxon>
        <taxon>Hyphomicrobiales</taxon>
        <taxon>Reyranellaceae</taxon>
        <taxon>Reyranella</taxon>
    </lineage>
</organism>